<dbReference type="GO" id="GO:0016020">
    <property type="term" value="C:membrane"/>
    <property type="evidence" value="ECO:0007669"/>
    <property type="project" value="UniProtKB-SubCell"/>
</dbReference>
<comment type="subcellular location">
    <subcellularLocation>
        <location evidence="1">Membrane</location>
        <topology evidence="1">Multi-pass membrane protein</topology>
    </subcellularLocation>
</comment>
<keyword evidence="5 7" id="KW-0472">Membrane</keyword>
<dbReference type="PaxDb" id="39947-A0A0P0V7T8"/>
<name>A0A0P0V7T8_ORYSJ</name>
<dbReference type="OMA" id="LWTMAMG"/>
<dbReference type="AlphaFoldDB" id="A0A0P0V7T8"/>
<evidence type="ECO:0000256" key="2">
    <source>
        <dbReference type="ARBA" id="ARBA00009965"/>
    </source>
</evidence>
<dbReference type="PANTHER" id="PTHR11706:SF104">
    <property type="entry name" value="METAL TRANSPORTER NRAMP2"/>
    <property type="match status" value="1"/>
</dbReference>
<protein>
    <submittedName>
        <fullName evidence="8">Os01g0733001 protein</fullName>
    </submittedName>
</protein>
<sequence>PWRGSGNDDSHFDDDHPFSGGGRVPPFLWRRLWLFTGPGVLMSIAFLDTGNLKGDLQAGAAARDALLWLLLWTMAMGLLVQLLSARLRVATGRHVAELSATSTRTGRAARSGSRTGEREEGWG</sequence>
<evidence type="ECO:0000256" key="6">
    <source>
        <dbReference type="SAM" id="MobiDB-lite"/>
    </source>
</evidence>
<dbReference type="eggNOG" id="KOG1291">
    <property type="taxonomic scope" value="Eukaryota"/>
</dbReference>
<dbReference type="SMR" id="A0A0P0V7T8"/>
<gene>
    <name evidence="8" type="ordered locus">Os01g0733001</name>
    <name evidence="8" type="ORF">OSNPB_010733001</name>
</gene>
<dbReference type="PANTHER" id="PTHR11706">
    <property type="entry name" value="SOLUTE CARRIER PROTEIN FAMILY 11 MEMBER"/>
    <property type="match status" value="1"/>
</dbReference>
<dbReference type="InterPro" id="IPR001046">
    <property type="entry name" value="NRAMP_fam"/>
</dbReference>
<feature type="region of interest" description="Disordered" evidence="6">
    <location>
        <begin position="99"/>
        <end position="123"/>
    </location>
</feature>
<evidence type="ECO:0000256" key="4">
    <source>
        <dbReference type="ARBA" id="ARBA00022989"/>
    </source>
</evidence>
<evidence type="ECO:0000256" key="5">
    <source>
        <dbReference type="ARBA" id="ARBA00023136"/>
    </source>
</evidence>
<keyword evidence="9" id="KW-1185">Reference proteome</keyword>
<keyword evidence="4 7" id="KW-1133">Transmembrane helix</keyword>
<evidence type="ECO:0000256" key="3">
    <source>
        <dbReference type="ARBA" id="ARBA00022692"/>
    </source>
</evidence>
<dbReference type="EMBL" id="AP014957">
    <property type="protein sequence ID" value="BAS74202.1"/>
    <property type="molecule type" value="Genomic_DNA"/>
</dbReference>
<reference evidence="8 9" key="2">
    <citation type="journal article" date="2013" name="Plant Cell Physiol.">
        <title>Rice Annotation Project Database (RAP-DB): an integrative and interactive database for rice genomics.</title>
        <authorList>
            <person name="Sakai H."/>
            <person name="Lee S.S."/>
            <person name="Tanaka T."/>
            <person name="Numa H."/>
            <person name="Kim J."/>
            <person name="Kawahara Y."/>
            <person name="Wakimoto H."/>
            <person name="Yang C.C."/>
            <person name="Iwamoto M."/>
            <person name="Abe T."/>
            <person name="Yamada Y."/>
            <person name="Muto A."/>
            <person name="Inokuchi H."/>
            <person name="Ikemura T."/>
            <person name="Matsumoto T."/>
            <person name="Sasaki T."/>
            <person name="Itoh T."/>
        </authorList>
    </citation>
    <scope>NUCLEOTIDE SEQUENCE [LARGE SCALE GENOMIC DNA]</scope>
    <source>
        <strain evidence="9">cv. Nipponbare</strain>
    </source>
</reference>
<evidence type="ECO:0000256" key="7">
    <source>
        <dbReference type="SAM" id="Phobius"/>
    </source>
</evidence>
<proteinExistence type="inferred from homology"/>
<dbReference type="GO" id="GO:0046873">
    <property type="term" value="F:metal ion transmembrane transporter activity"/>
    <property type="evidence" value="ECO:0007669"/>
    <property type="project" value="InterPro"/>
</dbReference>
<evidence type="ECO:0000313" key="8">
    <source>
        <dbReference type="EMBL" id="BAS74202.1"/>
    </source>
</evidence>
<feature type="transmembrane region" description="Helical" evidence="7">
    <location>
        <begin position="66"/>
        <end position="84"/>
    </location>
</feature>
<dbReference type="Proteomes" id="UP000059680">
    <property type="component" value="Chromosome 1"/>
</dbReference>
<comment type="similarity">
    <text evidence="2">Belongs to the NRAMP (TC 2.A.55) family.</text>
</comment>
<accession>A0A0P0V7T8</accession>
<dbReference type="Gramene" id="Os01t0733001-00">
    <property type="protein sequence ID" value="Os01t0733001-00"/>
    <property type="gene ID" value="Os01g0733001"/>
</dbReference>
<evidence type="ECO:0000256" key="1">
    <source>
        <dbReference type="ARBA" id="ARBA00004141"/>
    </source>
</evidence>
<evidence type="ECO:0000313" key="9">
    <source>
        <dbReference type="Proteomes" id="UP000059680"/>
    </source>
</evidence>
<organism evidence="8 9">
    <name type="scientific">Oryza sativa subsp. japonica</name>
    <name type="common">Rice</name>
    <dbReference type="NCBI Taxonomy" id="39947"/>
    <lineage>
        <taxon>Eukaryota</taxon>
        <taxon>Viridiplantae</taxon>
        <taxon>Streptophyta</taxon>
        <taxon>Embryophyta</taxon>
        <taxon>Tracheophyta</taxon>
        <taxon>Spermatophyta</taxon>
        <taxon>Magnoliopsida</taxon>
        <taxon>Liliopsida</taxon>
        <taxon>Poales</taxon>
        <taxon>Poaceae</taxon>
        <taxon>BOP clade</taxon>
        <taxon>Oryzoideae</taxon>
        <taxon>Oryzeae</taxon>
        <taxon>Oryzinae</taxon>
        <taxon>Oryza</taxon>
        <taxon>Oryza sativa</taxon>
    </lineage>
</organism>
<reference evidence="9" key="1">
    <citation type="journal article" date="2005" name="Nature">
        <title>The map-based sequence of the rice genome.</title>
        <authorList>
            <consortium name="International rice genome sequencing project (IRGSP)"/>
            <person name="Matsumoto T."/>
            <person name="Wu J."/>
            <person name="Kanamori H."/>
            <person name="Katayose Y."/>
            <person name="Fujisawa M."/>
            <person name="Namiki N."/>
            <person name="Mizuno H."/>
            <person name="Yamamoto K."/>
            <person name="Antonio B.A."/>
            <person name="Baba T."/>
            <person name="Sakata K."/>
            <person name="Nagamura Y."/>
            <person name="Aoki H."/>
            <person name="Arikawa K."/>
            <person name="Arita K."/>
            <person name="Bito T."/>
            <person name="Chiden Y."/>
            <person name="Fujitsuka N."/>
            <person name="Fukunaka R."/>
            <person name="Hamada M."/>
            <person name="Harada C."/>
            <person name="Hayashi A."/>
            <person name="Hijishita S."/>
            <person name="Honda M."/>
            <person name="Hosokawa S."/>
            <person name="Ichikawa Y."/>
            <person name="Idonuma A."/>
            <person name="Iijima M."/>
            <person name="Ikeda M."/>
            <person name="Ikeno M."/>
            <person name="Ito K."/>
            <person name="Ito S."/>
            <person name="Ito T."/>
            <person name="Ito Y."/>
            <person name="Ito Y."/>
            <person name="Iwabuchi A."/>
            <person name="Kamiya K."/>
            <person name="Karasawa W."/>
            <person name="Kurita K."/>
            <person name="Katagiri S."/>
            <person name="Kikuta A."/>
            <person name="Kobayashi H."/>
            <person name="Kobayashi N."/>
            <person name="Machita K."/>
            <person name="Maehara T."/>
            <person name="Masukawa M."/>
            <person name="Mizubayashi T."/>
            <person name="Mukai Y."/>
            <person name="Nagasaki H."/>
            <person name="Nagata Y."/>
            <person name="Naito S."/>
            <person name="Nakashima M."/>
            <person name="Nakama Y."/>
            <person name="Nakamichi Y."/>
            <person name="Nakamura M."/>
            <person name="Meguro A."/>
            <person name="Negishi M."/>
            <person name="Ohta I."/>
            <person name="Ohta T."/>
            <person name="Okamoto M."/>
            <person name="Ono N."/>
            <person name="Saji S."/>
            <person name="Sakaguchi M."/>
            <person name="Sakai K."/>
            <person name="Shibata M."/>
            <person name="Shimokawa T."/>
            <person name="Song J."/>
            <person name="Takazaki Y."/>
            <person name="Terasawa K."/>
            <person name="Tsugane M."/>
            <person name="Tsuji K."/>
            <person name="Ueda S."/>
            <person name="Waki K."/>
            <person name="Yamagata H."/>
            <person name="Yamamoto M."/>
            <person name="Yamamoto S."/>
            <person name="Yamane H."/>
            <person name="Yoshiki S."/>
            <person name="Yoshihara R."/>
            <person name="Yukawa K."/>
            <person name="Zhong H."/>
            <person name="Yano M."/>
            <person name="Yuan Q."/>
            <person name="Ouyang S."/>
            <person name="Liu J."/>
            <person name="Jones K.M."/>
            <person name="Gansberger K."/>
            <person name="Moffat K."/>
            <person name="Hill J."/>
            <person name="Bera J."/>
            <person name="Fadrosh D."/>
            <person name="Jin S."/>
            <person name="Johri S."/>
            <person name="Kim M."/>
            <person name="Overton L."/>
            <person name="Reardon M."/>
            <person name="Tsitrin T."/>
            <person name="Vuong H."/>
            <person name="Weaver B."/>
            <person name="Ciecko A."/>
            <person name="Tallon L."/>
            <person name="Jackson J."/>
            <person name="Pai G."/>
            <person name="Aken S.V."/>
            <person name="Utterback T."/>
            <person name="Reidmuller S."/>
            <person name="Feldblyum T."/>
            <person name="Hsiao J."/>
            <person name="Zismann V."/>
            <person name="Iobst S."/>
            <person name="de Vazeille A.R."/>
            <person name="Buell C.R."/>
            <person name="Ying K."/>
            <person name="Li Y."/>
            <person name="Lu T."/>
            <person name="Huang Y."/>
            <person name="Zhao Q."/>
            <person name="Feng Q."/>
            <person name="Zhang L."/>
            <person name="Zhu J."/>
            <person name="Weng Q."/>
            <person name="Mu J."/>
            <person name="Lu Y."/>
            <person name="Fan D."/>
            <person name="Liu Y."/>
            <person name="Guan J."/>
            <person name="Zhang Y."/>
            <person name="Yu S."/>
            <person name="Liu X."/>
            <person name="Zhang Y."/>
            <person name="Hong G."/>
            <person name="Han B."/>
            <person name="Choisne N."/>
            <person name="Demange N."/>
            <person name="Orjeda G."/>
            <person name="Samain S."/>
            <person name="Cattolico L."/>
            <person name="Pelletier E."/>
            <person name="Couloux A."/>
            <person name="Segurens B."/>
            <person name="Wincker P."/>
            <person name="D'Hont A."/>
            <person name="Scarpelli C."/>
            <person name="Weissenbach J."/>
            <person name="Salanoubat M."/>
            <person name="Quetier F."/>
            <person name="Yu Y."/>
            <person name="Kim H.R."/>
            <person name="Rambo T."/>
            <person name="Currie J."/>
            <person name="Collura K."/>
            <person name="Luo M."/>
            <person name="Yang T."/>
            <person name="Ammiraju J.S.S."/>
            <person name="Engler F."/>
            <person name="Soderlund C."/>
            <person name="Wing R.A."/>
            <person name="Palmer L.E."/>
            <person name="de la Bastide M."/>
            <person name="Spiegel L."/>
            <person name="Nascimento L."/>
            <person name="Zutavern T."/>
            <person name="O'Shaughnessy A."/>
            <person name="Dike S."/>
            <person name="Dedhia N."/>
            <person name="Preston R."/>
            <person name="Balija V."/>
            <person name="McCombie W.R."/>
            <person name="Chow T."/>
            <person name="Chen H."/>
            <person name="Chung M."/>
            <person name="Chen C."/>
            <person name="Shaw J."/>
            <person name="Wu H."/>
            <person name="Hsiao K."/>
            <person name="Chao Y."/>
            <person name="Chu M."/>
            <person name="Cheng C."/>
            <person name="Hour A."/>
            <person name="Lee P."/>
            <person name="Lin S."/>
            <person name="Lin Y."/>
            <person name="Liou J."/>
            <person name="Liu S."/>
            <person name="Hsing Y."/>
            <person name="Raghuvanshi S."/>
            <person name="Mohanty A."/>
            <person name="Bharti A.K."/>
            <person name="Gaur A."/>
            <person name="Gupta V."/>
            <person name="Kumar D."/>
            <person name="Ravi V."/>
            <person name="Vij S."/>
            <person name="Kapur A."/>
            <person name="Khurana P."/>
            <person name="Khurana P."/>
            <person name="Khurana J.P."/>
            <person name="Tyagi A.K."/>
            <person name="Gaikwad K."/>
            <person name="Singh A."/>
            <person name="Dalal V."/>
            <person name="Srivastava S."/>
            <person name="Dixit A."/>
            <person name="Pal A.K."/>
            <person name="Ghazi I.A."/>
            <person name="Yadav M."/>
            <person name="Pandit A."/>
            <person name="Bhargava A."/>
            <person name="Sureshbabu K."/>
            <person name="Batra K."/>
            <person name="Sharma T.R."/>
            <person name="Mohapatra T."/>
            <person name="Singh N.K."/>
            <person name="Messing J."/>
            <person name="Nelson A.B."/>
            <person name="Fuks G."/>
            <person name="Kavchok S."/>
            <person name="Keizer G."/>
            <person name="Linton E."/>
            <person name="Llaca V."/>
            <person name="Song R."/>
            <person name="Tanyolac B."/>
            <person name="Young S."/>
            <person name="Ho-Il K."/>
            <person name="Hahn J.H."/>
            <person name="Sangsakoo G."/>
            <person name="Vanavichit A."/>
            <person name="de Mattos Luiz.A.T."/>
            <person name="Zimmer P.D."/>
            <person name="Malone G."/>
            <person name="Dellagostin O."/>
            <person name="de Oliveira A.C."/>
            <person name="Bevan M."/>
            <person name="Bancroft I."/>
            <person name="Minx P."/>
            <person name="Cordum H."/>
            <person name="Wilson R."/>
            <person name="Cheng Z."/>
            <person name="Jin W."/>
            <person name="Jiang J."/>
            <person name="Leong S.A."/>
            <person name="Iwama H."/>
            <person name="Gojobori T."/>
            <person name="Itoh T."/>
            <person name="Niimura Y."/>
            <person name="Fujii Y."/>
            <person name="Habara T."/>
            <person name="Sakai H."/>
            <person name="Sato Y."/>
            <person name="Wilson G."/>
            <person name="Kumar K."/>
            <person name="McCouch S."/>
            <person name="Juretic N."/>
            <person name="Hoen D."/>
            <person name="Wright S."/>
            <person name="Bruskiewich R."/>
            <person name="Bureau T."/>
            <person name="Miyao A."/>
            <person name="Hirochika H."/>
            <person name="Nishikawa T."/>
            <person name="Kadowaki K."/>
            <person name="Sugiura M."/>
            <person name="Burr B."/>
            <person name="Sasaki T."/>
        </authorList>
    </citation>
    <scope>NUCLEOTIDE SEQUENCE [LARGE SCALE GENOMIC DNA]</scope>
    <source>
        <strain evidence="9">cv. Nipponbare</strain>
    </source>
</reference>
<dbReference type="Pfam" id="PF01566">
    <property type="entry name" value="Nramp"/>
    <property type="match status" value="1"/>
</dbReference>
<dbReference type="InParanoid" id="A0A0P0V7T8"/>
<reference evidence="8 9" key="3">
    <citation type="journal article" date="2013" name="Rice">
        <title>Improvement of the Oryza sativa Nipponbare reference genome using next generation sequence and optical map data.</title>
        <authorList>
            <person name="Kawahara Y."/>
            <person name="de la Bastide M."/>
            <person name="Hamilton J.P."/>
            <person name="Kanamori H."/>
            <person name="McCombie W.R."/>
            <person name="Ouyang S."/>
            <person name="Schwartz D.C."/>
            <person name="Tanaka T."/>
            <person name="Wu J."/>
            <person name="Zhou S."/>
            <person name="Childs K.L."/>
            <person name="Davidson R.M."/>
            <person name="Lin H."/>
            <person name="Quesada-Ocampo L."/>
            <person name="Vaillancourt B."/>
            <person name="Sakai H."/>
            <person name="Lee S.S."/>
            <person name="Kim J."/>
            <person name="Numa H."/>
            <person name="Itoh T."/>
            <person name="Buell C.R."/>
            <person name="Matsumoto T."/>
        </authorList>
    </citation>
    <scope>NUCLEOTIDE SEQUENCE [LARGE SCALE GENOMIC DNA]</scope>
    <source>
        <strain evidence="9">cv. Nipponbare</strain>
    </source>
</reference>
<feature type="non-terminal residue" evidence="8">
    <location>
        <position position="1"/>
    </location>
</feature>
<dbReference type="STRING" id="39947.A0A0P0V7T8"/>
<keyword evidence="3 7" id="KW-0812">Transmembrane</keyword>
<feature type="transmembrane region" description="Helical" evidence="7">
    <location>
        <begin position="28"/>
        <end position="46"/>
    </location>
</feature>